<protein>
    <submittedName>
        <fullName evidence="9">Bacterial type II secretion system protein</fullName>
    </submittedName>
</protein>
<dbReference type="EMBL" id="AL954747">
    <property type="protein sequence ID" value="CAD85167.1"/>
    <property type="molecule type" value="Genomic_DNA"/>
</dbReference>
<accession>Q82V46</accession>
<evidence type="ECO:0000256" key="6">
    <source>
        <dbReference type="ARBA" id="ARBA00023136"/>
    </source>
</evidence>
<sequence>MTRFTVRAITPEGGSRIFTREADDERQLTVQLIGENLTPIRIIEQDGSLNDLLSRPVTLNRRIPIRDVALFCEQIGTMVGSGLNIEQALQVVSRQKGNRPSARMARHLLPRIQAGGPLSDALDIEVGMPRYLPSMIRAAESGGRLAEGLETAGRYLQRQASTRAEIANALTYPVIVLVTVMIALLIVLTVVIPGFEPIFAGEEHRLPGMTRFVLWLSDLAVNHAITSLLWMGAILAIGFLLYRRSVRFGDWVAASIMRLPPVRIIDQLNVSRVLNVLGMLFQSGVEASEAVLLAAQAAGSRRLRVALEGASRKLREGGTIGTTLGAIYVIPDETCALIEVGEHTGELGKTTLRAAQLLERDTSEQLERMLALVNPLAIAFLGIVVGLVVGGVMLGILSINQLALRS</sequence>
<evidence type="ECO:0000313" key="9">
    <source>
        <dbReference type="EMBL" id="CAD85167.1"/>
    </source>
</evidence>
<dbReference type="Gene3D" id="1.20.81.30">
    <property type="entry name" value="Type II secretion system (T2SS), domain F"/>
    <property type="match status" value="2"/>
</dbReference>
<keyword evidence="5 7" id="KW-1133">Transmembrane helix</keyword>
<dbReference type="eggNOG" id="COG1459">
    <property type="taxonomic scope" value="Bacteria"/>
</dbReference>
<comment type="subcellular location">
    <subcellularLocation>
        <location evidence="1">Cell membrane</location>
        <topology evidence="1">Multi-pass membrane protein</topology>
    </subcellularLocation>
</comment>
<dbReference type="PANTHER" id="PTHR30012:SF0">
    <property type="entry name" value="TYPE II SECRETION SYSTEM PROTEIN F-RELATED"/>
    <property type="match status" value="1"/>
</dbReference>
<dbReference type="InterPro" id="IPR018076">
    <property type="entry name" value="T2SS_GspF_dom"/>
</dbReference>
<dbReference type="STRING" id="228410.NE1256"/>
<organism evidence="9 10">
    <name type="scientific">Nitrosomonas europaea (strain ATCC 19718 / CIP 103999 / KCTC 2705 / NBRC 14298)</name>
    <dbReference type="NCBI Taxonomy" id="228410"/>
    <lineage>
        <taxon>Bacteria</taxon>
        <taxon>Pseudomonadati</taxon>
        <taxon>Pseudomonadota</taxon>
        <taxon>Betaproteobacteria</taxon>
        <taxon>Nitrosomonadales</taxon>
        <taxon>Nitrosomonadaceae</taxon>
        <taxon>Nitrosomonas</taxon>
    </lineage>
</organism>
<feature type="transmembrane region" description="Helical" evidence="7">
    <location>
        <begin position="212"/>
        <end position="242"/>
    </location>
</feature>
<evidence type="ECO:0000256" key="5">
    <source>
        <dbReference type="ARBA" id="ARBA00022989"/>
    </source>
</evidence>
<keyword evidence="6 7" id="KW-0472">Membrane</keyword>
<dbReference type="GO" id="GO:0005886">
    <property type="term" value="C:plasma membrane"/>
    <property type="evidence" value="ECO:0007669"/>
    <property type="project" value="UniProtKB-SubCell"/>
</dbReference>
<dbReference type="PhylomeDB" id="Q82V46"/>
<evidence type="ECO:0000256" key="4">
    <source>
        <dbReference type="ARBA" id="ARBA00022692"/>
    </source>
</evidence>
<dbReference type="OrthoDB" id="9805682at2"/>
<dbReference type="RefSeq" id="WP_011111841.1">
    <property type="nucleotide sequence ID" value="NC_004757.1"/>
</dbReference>
<dbReference type="InterPro" id="IPR042094">
    <property type="entry name" value="T2SS_GspF_sf"/>
</dbReference>
<comment type="similarity">
    <text evidence="2">Belongs to the GSP F family.</text>
</comment>
<evidence type="ECO:0000256" key="7">
    <source>
        <dbReference type="SAM" id="Phobius"/>
    </source>
</evidence>
<dbReference type="Pfam" id="PF00482">
    <property type="entry name" value="T2SSF"/>
    <property type="match status" value="2"/>
</dbReference>
<feature type="transmembrane region" description="Helical" evidence="7">
    <location>
        <begin position="169"/>
        <end position="192"/>
    </location>
</feature>
<feature type="domain" description="Type II secretion system protein GspF" evidence="8">
    <location>
        <begin position="71"/>
        <end position="193"/>
    </location>
</feature>
<reference evidence="9 10" key="1">
    <citation type="journal article" date="2003" name="J. Bacteriol.">
        <title>Complete genome sequence of the ammonia-oxidizing bacterium and obligate chemolithoautotroph Nitrosomonas europaea.</title>
        <authorList>
            <person name="Chain P."/>
            <person name="Lamerdin J."/>
            <person name="Larimer F."/>
            <person name="Regala W."/>
            <person name="Land M."/>
            <person name="Hauser L."/>
            <person name="Hooper A."/>
            <person name="Klotz M."/>
            <person name="Norton J."/>
            <person name="Sayavedra-Soto L."/>
            <person name="Arciero D."/>
            <person name="Hommes N."/>
            <person name="Whittaker M."/>
            <person name="Arp D."/>
        </authorList>
    </citation>
    <scope>NUCLEOTIDE SEQUENCE [LARGE SCALE GENOMIC DNA]</scope>
    <source>
        <strain evidence="10">ATCC 19718 / CIP 103999 / KCTC 2705 / NBRC 14298</strain>
    </source>
</reference>
<dbReference type="Proteomes" id="UP000001416">
    <property type="component" value="Chromosome"/>
</dbReference>
<evidence type="ECO:0000256" key="2">
    <source>
        <dbReference type="ARBA" id="ARBA00005745"/>
    </source>
</evidence>
<name>Q82V46_NITEU</name>
<evidence type="ECO:0000313" key="10">
    <source>
        <dbReference type="Proteomes" id="UP000001416"/>
    </source>
</evidence>
<keyword evidence="10" id="KW-1185">Reference proteome</keyword>
<keyword evidence="3" id="KW-1003">Cell membrane</keyword>
<dbReference type="GeneID" id="87104430"/>
<feature type="domain" description="Type II secretion system protein GspF" evidence="8">
    <location>
        <begin position="274"/>
        <end position="394"/>
    </location>
</feature>
<dbReference type="PRINTS" id="PR00812">
    <property type="entry name" value="BCTERIALGSPF"/>
</dbReference>
<proteinExistence type="inferred from homology"/>
<gene>
    <name evidence="9" type="ordered locus">NE1256</name>
</gene>
<dbReference type="PANTHER" id="PTHR30012">
    <property type="entry name" value="GENERAL SECRETION PATHWAY PROTEIN"/>
    <property type="match status" value="1"/>
</dbReference>
<dbReference type="HOGENOM" id="CLU_035032_2_2_4"/>
<dbReference type="AlphaFoldDB" id="Q82V46"/>
<dbReference type="KEGG" id="neu:NE1256"/>
<evidence type="ECO:0000256" key="1">
    <source>
        <dbReference type="ARBA" id="ARBA00004651"/>
    </source>
</evidence>
<evidence type="ECO:0000256" key="3">
    <source>
        <dbReference type="ARBA" id="ARBA00022475"/>
    </source>
</evidence>
<keyword evidence="4 7" id="KW-0812">Transmembrane</keyword>
<feature type="transmembrane region" description="Helical" evidence="7">
    <location>
        <begin position="376"/>
        <end position="399"/>
    </location>
</feature>
<dbReference type="InterPro" id="IPR003004">
    <property type="entry name" value="GspF/PilC"/>
</dbReference>
<evidence type="ECO:0000259" key="8">
    <source>
        <dbReference type="Pfam" id="PF00482"/>
    </source>
</evidence>